<keyword evidence="1" id="KW-0051">Antiviral defense</keyword>
<name>A0A318E7L3_9GAMM</name>
<dbReference type="EMBL" id="QICN01000005">
    <property type="protein sequence ID" value="PXV67673.1"/>
    <property type="molecule type" value="Genomic_DNA"/>
</dbReference>
<dbReference type="SUPFAM" id="SSF81631">
    <property type="entry name" value="PAP/OAS1 substrate-binding domain"/>
    <property type="match status" value="1"/>
</dbReference>
<dbReference type="SUPFAM" id="SSF81301">
    <property type="entry name" value="Nucleotidyltransferase"/>
    <property type="match status" value="1"/>
</dbReference>
<reference evidence="2 3" key="1">
    <citation type="submission" date="2018-04" db="EMBL/GenBank/DDBJ databases">
        <title>Genomic Encyclopedia of Type Strains, Phase IV (KMG-IV): sequencing the most valuable type-strain genomes for metagenomic binning, comparative biology and taxonomic classification.</title>
        <authorList>
            <person name="Goeker M."/>
        </authorList>
    </citation>
    <scope>NUCLEOTIDE SEQUENCE [LARGE SCALE GENOMIC DNA]</scope>
    <source>
        <strain evidence="2 3">DSM 104150</strain>
    </source>
</reference>
<dbReference type="PROSITE" id="PS50152">
    <property type="entry name" value="25A_SYNTH_3"/>
    <property type="match status" value="1"/>
</dbReference>
<dbReference type="GO" id="GO:0016020">
    <property type="term" value="C:membrane"/>
    <property type="evidence" value="ECO:0007669"/>
    <property type="project" value="TreeGrafter"/>
</dbReference>
<accession>A0A318E7L3</accession>
<proteinExistence type="predicted"/>
<dbReference type="Proteomes" id="UP000248330">
    <property type="component" value="Unassembled WGS sequence"/>
</dbReference>
<dbReference type="InterPro" id="IPR043519">
    <property type="entry name" value="NT_sf"/>
</dbReference>
<keyword evidence="3" id="KW-1185">Reference proteome</keyword>
<dbReference type="NCBIfam" id="NF041116">
    <property type="entry name" value="CBASS_cyclase_a"/>
    <property type="match status" value="1"/>
</dbReference>
<gene>
    <name evidence="2" type="ORF">C8D93_10527</name>
</gene>
<dbReference type="InterPro" id="IPR053445">
    <property type="entry name" value="CBASS_cN_synthase"/>
</dbReference>
<protein>
    <recommendedName>
        <fullName evidence="4">Nucleotidyltransferase-like protein</fullName>
    </recommendedName>
</protein>
<dbReference type="GO" id="GO:0001730">
    <property type="term" value="F:2'-5'-oligoadenylate synthetase activity"/>
    <property type="evidence" value="ECO:0007669"/>
    <property type="project" value="TreeGrafter"/>
</dbReference>
<dbReference type="GO" id="GO:0003725">
    <property type="term" value="F:double-stranded RNA binding"/>
    <property type="evidence" value="ECO:0007669"/>
    <property type="project" value="TreeGrafter"/>
</dbReference>
<sequence length="321" mass="36330">MSRTHIDHRDLVRFAEDKVNLPKDKADEYRAQARRLREKLEGYLSEHPDFSLRRIQLSGSLAKGTALRSLNDIDMAVYVSGSDAPHDIQALLDYLAERLRKAFPNFSPDQVKPQTYSVTVSFRGSGLDVDVVPILYAGLPDWRGDLISQDDGSFLETSIPLHLEFARKRKQAQPTHFAQVVRLVKFWARRMKQERDGFRFKSFMIEMILAKLCDDGVGFSDYPEALQSFFTYVAKSNLRERIVFEDHYKASSVAKLDDPVQIIDPINASNNVARLYTAENADAIVDAALDAGDAIDAALTAPNKELTLHYWQKVFGPSFQG</sequence>
<dbReference type="Gene3D" id="1.10.1410.20">
    <property type="entry name" value="2'-5'-oligoadenylate synthetase 1, domain 2"/>
    <property type="match status" value="1"/>
</dbReference>
<dbReference type="GO" id="GO:0051607">
    <property type="term" value="P:defense response to virus"/>
    <property type="evidence" value="ECO:0007669"/>
    <property type="project" value="UniProtKB-KW"/>
</dbReference>
<evidence type="ECO:0000313" key="2">
    <source>
        <dbReference type="EMBL" id="PXV67673.1"/>
    </source>
</evidence>
<dbReference type="AlphaFoldDB" id="A0A318E7L3"/>
<dbReference type="RefSeq" id="WP_110265152.1">
    <property type="nucleotide sequence ID" value="NZ_CAWNXA010000005.1"/>
</dbReference>
<dbReference type="InterPro" id="IPR006116">
    <property type="entry name" value="NT_2-5OAS_ClassI-CCAase"/>
</dbReference>
<comment type="caution">
    <text evidence="2">The sequence shown here is derived from an EMBL/GenBank/DDBJ whole genome shotgun (WGS) entry which is preliminary data.</text>
</comment>
<dbReference type="GO" id="GO:0005829">
    <property type="term" value="C:cytosol"/>
    <property type="evidence" value="ECO:0007669"/>
    <property type="project" value="TreeGrafter"/>
</dbReference>
<dbReference type="PANTHER" id="PTHR11258:SF11">
    <property type="entry name" value="C2H2-TYPE DOMAIN-CONTAINING PROTEIN"/>
    <property type="match status" value="1"/>
</dbReference>
<dbReference type="OrthoDB" id="8887021at2"/>
<evidence type="ECO:0008006" key="4">
    <source>
        <dbReference type="Google" id="ProtNLM"/>
    </source>
</evidence>
<dbReference type="CDD" id="cd05400">
    <property type="entry name" value="NT_2-5OAS_ClassI-CCAase"/>
    <property type="match status" value="1"/>
</dbReference>
<dbReference type="Gene3D" id="3.30.460.10">
    <property type="entry name" value="Beta Polymerase, domain 2"/>
    <property type="match status" value="1"/>
</dbReference>
<evidence type="ECO:0000256" key="1">
    <source>
        <dbReference type="ARBA" id="ARBA00023118"/>
    </source>
</evidence>
<evidence type="ECO:0000313" key="3">
    <source>
        <dbReference type="Proteomes" id="UP000248330"/>
    </source>
</evidence>
<dbReference type="PANTHER" id="PTHR11258">
    <property type="entry name" value="2-5 OLIGOADENYLATE SYNTHETASE"/>
    <property type="match status" value="1"/>
</dbReference>
<organism evidence="2 3">
    <name type="scientific">Sinimarinibacterium flocculans</name>
    <dbReference type="NCBI Taxonomy" id="985250"/>
    <lineage>
        <taxon>Bacteria</taxon>
        <taxon>Pseudomonadati</taxon>
        <taxon>Pseudomonadota</taxon>
        <taxon>Gammaproteobacteria</taxon>
        <taxon>Nevskiales</taxon>
        <taxon>Nevskiaceae</taxon>
        <taxon>Sinimarinibacterium</taxon>
    </lineage>
</organism>